<comment type="catalytic activity">
    <reaction evidence="6">
        <text>O-phospho-L-threonyl-[protein] + H2O = L-threonyl-[protein] + phosphate</text>
        <dbReference type="Rhea" id="RHEA:47004"/>
        <dbReference type="Rhea" id="RHEA-COMP:11060"/>
        <dbReference type="Rhea" id="RHEA-COMP:11605"/>
        <dbReference type="ChEBI" id="CHEBI:15377"/>
        <dbReference type="ChEBI" id="CHEBI:30013"/>
        <dbReference type="ChEBI" id="CHEBI:43474"/>
        <dbReference type="ChEBI" id="CHEBI:61977"/>
        <dbReference type="EC" id="3.1.3.16"/>
    </reaction>
</comment>
<dbReference type="Proteomes" id="UP000001876">
    <property type="component" value="Unassembled WGS sequence"/>
</dbReference>
<dbReference type="Pfam" id="PF13499">
    <property type="entry name" value="EF-hand_7"/>
    <property type="match status" value="2"/>
</dbReference>
<evidence type="ECO:0000313" key="10">
    <source>
        <dbReference type="Proteomes" id="UP000001876"/>
    </source>
</evidence>
<dbReference type="InterPro" id="IPR004843">
    <property type="entry name" value="Calcineurin-like_PHP"/>
</dbReference>
<feature type="domain" description="EF-hand" evidence="8">
    <location>
        <begin position="702"/>
        <end position="737"/>
    </location>
</feature>
<evidence type="ECO:0000256" key="4">
    <source>
        <dbReference type="ARBA" id="ARBA00022837"/>
    </source>
</evidence>
<dbReference type="PROSITE" id="PS00125">
    <property type="entry name" value="SER_THR_PHOSPHATASE"/>
    <property type="match status" value="1"/>
</dbReference>
<evidence type="ECO:0000256" key="5">
    <source>
        <dbReference type="ARBA" id="ARBA00023211"/>
    </source>
</evidence>
<evidence type="ECO:0000313" key="9">
    <source>
        <dbReference type="EMBL" id="EEH57700.1"/>
    </source>
</evidence>
<dbReference type="Pfam" id="PF00149">
    <property type="entry name" value="Metallophos"/>
    <property type="match status" value="1"/>
</dbReference>
<dbReference type="Gene3D" id="3.60.21.10">
    <property type="match status" value="1"/>
</dbReference>
<evidence type="ECO:0000256" key="6">
    <source>
        <dbReference type="RuleBase" id="RU004273"/>
    </source>
</evidence>
<dbReference type="KEGG" id="mpp:MICPUCDRAFT_70872"/>
<dbReference type="PROSITE" id="PS50222">
    <property type="entry name" value="EF_HAND_2"/>
    <property type="match status" value="3"/>
</dbReference>
<dbReference type="STRING" id="564608.C1MQF7"/>
<dbReference type="GO" id="GO:0005509">
    <property type="term" value="F:calcium ion binding"/>
    <property type="evidence" value="ECO:0007669"/>
    <property type="project" value="InterPro"/>
</dbReference>
<feature type="domain" description="EF-hand" evidence="8">
    <location>
        <begin position="573"/>
        <end position="608"/>
    </location>
</feature>
<organism evidence="10">
    <name type="scientific">Micromonas pusilla (strain CCMP1545)</name>
    <name type="common">Picoplanktonic green alga</name>
    <dbReference type="NCBI Taxonomy" id="564608"/>
    <lineage>
        <taxon>Eukaryota</taxon>
        <taxon>Viridiplantae</taxon>
        <taxon>Chlorophyta</taxon>
        <taxon>Mamiellophyceae</taxon>
        <taxon>Mamiellales</taxon>
        <taxon>Mamiellaceae</taxon>
        <taxon>Micromonas</taxon>
    </lineage>
</organism>
<dbReference type="AlphaFoldDB" id="C1MQF7"/>
<keyword evidence="10" id="KW-1185">Reference proteome</keyword>
<comment type="similarity">
    <text evidence="2 6">Belongs to the PPP phosphatase family.</text>
</comment>
<dbReference type="InterPro" id="IPR006186">
    <property type="entry name" value="Ser/Thr-sp_prot-phosphatase"/>
</dbReference>
<dbReference type="OMA" id="CRENKVR"/>
<dbReference type="CDD" id="cd00051">
    <property type="entry name" value="EFh"/>
    <property type="match status" value="2"/>
</dbReference>
<name>C1MQF7_MICPC</name>
<dbReference type="SMART" id="SM00054">
    <property type="entry name" value="EFh"/>
    <property type="match status" value="3"/>
</dbReference>
<dbReference type="SUPFAM" id="SSF56300">
    <property type="entry name" value="Metallo-dependent phosphatases"/>
    <property type="match status" value="1"/>
</dbReference>
<feature type="coiled-coil region" evidence="7">
    <location>
        <begin position="25"/>
        <end position="52"/>
    </location>
</feature>
<dbReference type="RefSeq" id="XP_003057749.1">
    <property type="nucleotide sequence ID" value="XM_003057703.1"/>
</dbReference>
<dbReference type="GeneID" id="9683558"/>
<reference evidence="9 10" key="1">
    <citation type="journal article" date="2009" name="Science">
        <title>Green evolution and dynamic adaptations revealed by genomes of the marine picoeukaryotes Micromonas.</title>
        <authorList>
            <person name="Worden A.Z."/>
            <person name="Lee J.H."/>
            <person name="Mock T."/>
            <person name="Rouze P."/>
            <person name="Simmons M.P."/>
            <person name="Aerts A.L."/>
            <person name="Allen A.E."/>
            <person name="Cuvelier M.L."/>
            <person name="Derelle E."/>
            <person name="Everett M.V."/>
            <person name="Foulon E."/>
            <person name="Grimwood J."/>
            <person name="Gundlach H."/>
            <person name="Henrissat B."/>
            <person name="Napoli C."/>
            <person name="McDonald S.M."/>
            <person name="Parker M.S."/>
            <person name="Rombauts S."/>
            <person name="Salamov A."/>
            <person name="Von Dassow P."/>
            <person name="Badger J.H."/>
            <person name="Coutinho P.M."/>
            <person name="Demir E."/>
            <person name="Dubchak I."/>
            <person name="Gentemann C."/>
            <person name="Eikrem W."/>
            <person name="Gready J.E."/>
            <person name="John U."/>
            <person name="Lanier W."/>
            <person name="Lindquist E.A."/>
            <person name="Lucas S."/>
            <person name="Mayer K.F."/>
            <person name="Moreau H."/>
            <person name="Not F."/>
            <person name="Otillar R."/>
            <person name="Panaud O."/>
            <person name="Pangilinan J."/>
            <person name="Paulsen I."/>
            <person name="Piegu B."/>
            <person name="Poliakov A."/>
            <person name="Robbens S."/>
            <person name="Schmutz J."/>
            <person name="Toulza E."/>
            <person name="Wyss T."/>
            <person name="Zelensky A."/>
            <person name="Zhou K."/>
            <person name="Armbrust E.V."/>
            <person name="Bhattacharya D."/>
            <person name="Goodenough U.W."/>
            <person name="Van de Peer Y."/>
            <person name="Grigoriev I.V."/>
        </authorList>
    </citation>
    <scope>NUCLEOTIDE SEQUENCE [LARGE SCALE GENOMIC DNA]</scope>
    <source>
        <strain evidence="9 10">CCMP1545</strain>
    </source>
</reference>
<evidence type="ECO:0000256" key="3">
    <source>
        <dbReference type="ARBA" id="ARBA00022723"/>
    </source>
</evidence>
<dbReference type="PANTHER" id="PTHR45668">
    <property type="entry name" value="SERINE/THREONINE-PROTEIN PHOSPHATASE 5-RELATED"/>
    <property type="match status" value="1"/>
</dbReference>
<dbReference type="InterPro" id="IPR018247">
    <property type="entry name" value="EF_Hand_1_Ca_BS"/>
</dbReference>
<dbReference type="InterPro" id="IPR051134">
    <property type="entry name" value="PPP_phosphatase"/>
</dbReference>
<evidence type="ECO:0000256" key="1">
    <source>
        <dbReference type="ARBA" id="ARBA00001936"/>
    </source>
</evidence>
<comment type="cofactor">
    <cofactor evidence="1">
        <name>Mn(2+)</name>
        <dbReference type="ChEBI" id="CHEBI:29035"/>
    </cofactor>
</comment>
<dbReference type="EMBL" id="GG663738">
    <property type="protein sequence ID" value="EEH57700.1"/>
    <property type="molecule type" value="Genomic_DNA"/>
</dbReference>
<keyword evidence="5" id="KW-0464">Manganese</keyword>
<dbReference type="EC" id="3.1.3.16" evidence="6"/>
<evidence type="ECO:0000256" key="7">
    <source>
        <dbReference type="SAM" id="Coils"/>
    </source>
</evidence>
<sequence>METPGSLSNADEAAILIQRAYRRVQRRIAKDNEELSAILNALEDREENRINERRRGVMATVNQALGSLARTTRIKLKDISADIGLRARSAKDPSEIAALPTLTSGSIENLLRGLGEDERVSMTDALAILQAVAVLFASEPSVIDVAVPAGGKVVVVGDLHGQIHDLLHVFASQGLPSEKTIYVFNGDLVDRGDHACEVCLLIFALKLARPNSVYVNRGNHEEPHINIYGGFEEECLGKYDHSVFQTFHAVFTWLPWACVINGKTLVLHGGLPGDPTVRLRDIRELARGPDVLAADHNMGDEKWMKDLMWSDPHPSPGFRGFEPSARGAGVLWGRDATNAFLDREKLTTLVRSHQCVDEGCEVTHGGRVYTVFSASNYCGAGGNKGAVVIFKEKAERPTKHVKWDHRKIKHNALTQTVQTRREGKAAKLAAAVAQASEYIYENKTALLRYYALGDDADDGFATFEWWATGLSEVLQVRMKWLNLLYDLTTPDEIDPERGGVLYRKWLSRFHVHMKGGCKEWQSDVASELVGAIMQGGGDLAAAFESMDVNHDGELSPEEFRASVRARLPSLAVFSDAQLDAVLTSFDVDGSGEVDRGEFVKSLAASIEPAREGRRRARVGLQWDTSGGEEVPITPTSNDPQDVVRLLADAIARLFFTHRAELFHVWRTHFDVDGTGSISSSAFAESVRVADAAACAHGGGKLISEKAIERLIEVLDSNGDGMIDFVEFSRNVGSLVKRALGALEHSPEVAPVAY</sequence>
<dbReference type="SMART" id="SM00156">
    <property type="entry name" value="PP2Ac"/>
    <property type="match status" value="1"/>
</dbReference>
<keyword evidence="3" id="KW-0479">Metal-binding</keyword>
<proteinExistence type="inferred from homology"/>
<dbReference type="Gene3D" id="1.10.238.10">
    <property type="entry name" value="EF-hand"/>
    <property type="match status" value="2"/>
</dbReference>
<evidence type="ECO:0000256" key="2">
    <source>
        <dbReference type="ARBA" id="ARBA00008294"/>
    </source>
</evidence>
<dbReference type="SUPFAM" id="SSF47473">
    <property type="entry name" value="EF-hand"/>
    <property type="match status" value="1"/>
</dbReference>
<dbReference type="InterPro" id="IPR002048">
    <property type="entry name" value="EF_hand_dom"/>
</dbReference>
<keyword evidence="4" id="KW-0106">Calcium</keyword>
<keyword evidence="7" id="KW-0175">Coiled coil</keyword>
<dbReference type="PRINTS" id="PR00114">
    <property type="entry name" value="STPHPHTASE"/>
</dbReference>
<dbReference type="PROSITE" id="PS00018">
    <property type="entry name" value="EF_HAND_1"/>
    <property type="match status" value="3"/>
</dbReference>
<dbReference type="eggNOG" id="KOG0376">
    <property type="taxonomic scope" value="Eukaryota"/>
</dbReference>
<dbReference type="PANTHER" id="PTHR45668:SF5">
    <property type="entry name" value="SERINE_THREONINE-PROTEIN PHOSPHATASE 5"/>
    <property type="match status" value="1"/>
</dbReference>
<dbReference type="InterPro" id="IPR011992">
    <property type="entry name" value="EF-hand-dom_pair"/>
</dbReference>
<protein>
    <recommendedName>
        <fullName evidence="6">Serine/threonine-protein phosphatase</fullName>
        <ecNumber evidence="6">3.1.3.16</ecNumber>
    </recommendedName>
</protein>
<evidence type="ECO:0000259" key="8">
    <source>
        <dbReference type="PROSITE" id="PS50222"/>
    </source>
</evidence>
<feature type="domain" description="EF-hand" evidence="8">
    <location>
        <begin position="534"/>
        <end position="569"/>
    </location>
</feature>
<gene>
    <name evidence="9" type="ORF">MICPUCDRAFT_70872</name>
</gene>
<dbReference type="InterPro" id="IPR029052">
    <property type="entry name" value="Metallo-depent_PP-like"/>
</dbReference>
<dbReference type="OrthoDB" id="497745at2759"/>
<accession>C1MQF7</accession>
<dbReference type="GO" id="GO:0004722">
    <property type="term" value="F:protein serine/threonine phosphatase activity"/>
    <property type="evidence" value="ECO:0007669"/>
    <property type="project" value="UniProtKB-EC"/>
</dbReference>
<keyword evidence="6" id="KW-0378">Hydrolase</keyword>